<feature type="compositionally biased region" description="Basic and acidic residues" evidence="1">
    <location>
        <begin position="16"/>
        <end position="35"/>
    </location>
</feature>
<accession>A0A6J4TCM7</accession>
<dbReference type="AlphaFoldDB" id="A0A6J4TCM7"/>
<keyword evidence="2" id="KW-0689">Ribosomal protein</keyword>
<feature type="region of interest" description="Disordered" evidence="1">
    <location>
        <begin position="1"/>
        <end position="131"/>
    </location>
</feature>
<protein>
    <submittedName>
        <fullName evidence="2">SSU ribosomal protein S12p (S23e)</fullName>
    </submittedName>
</protein>
<dbReference type="GO" id="GO:0005840">
    <property type="term" value="C:ribosome"/>
    <property type="evidence" value="ECO:0007669"/>
    <property type="project" value="UniProtKB-KW"/>
</dbReference>
<keyword evidence="2" id="KW-0687">Ribonucleoprotein</keyword>
<proteinExistence type="predicted"/>
<reference evidence="2" key="1">
    <citation type="submission" date="2020-02" db="EMBL/GenBank/DDBJ databases">
        <authorList>
            <person name="Meier V. D."/>
        </authorList>
    </citation>
    <scope>NUCLEOTIDE SEQUENCE</scope>
    <source>
        <strain evidence="2">AVDCRST_MAG67</strain>
    </source>
</reference>
<evidence type="ECO:0000256" key="1">
    <source>
        <dbReference type="SAM" id="MobiDB-lite"/>
    </source>
</evidence>
<sequence>AYDVTACPQGPQGAQEEARHPRPEVRQGTQEEGRRSAATRRLHSRLHDHTEEAELGAAQGRACEDHRLDRGHRLHPGRGTQPSGALRRARPRRPRQGPPGRALQGRARDARRRRRQRPQEGPQPVRREEEV</sequence>
<feature type="non-terminal residue" evidence="2">
    <location>
        <position position="131"/>
    </location>
</feature>
<organism evidence="2">
    <name type="scientific">uncultured Solirubrobacteraceae bacterium</name>
    <dbReference type="NCBI Taxonomy" id="1162706"/>
    <lineage>
        <taxon>Bacteria</taxon>
        <taxon>Bacillati</taxon>
        <taxon>Actinomycetota</taxon>
        <taxon>Thermoleophilia</taxon>
        <taxon>Solirubrobacterales</taxon>
        <taxon>Solirubrobacteraceae</taxon>
        <taxon>environmental samples</taxon>
    </lineage>
</organism>
<feature type="non-terminal residue" evidence="2">
    <location>
        <position position="1"/>
    </location>
</feature>
<dbReference type="EMBL" id="CADCVQ010000140">
    <property type="protein sequence ID" value="CAA9520220.1"/>
    <property type="molecule type" value="Genomic_DNA"/>
</dbReference>
<evidence type="ECO:0000313" key="2">
    <source>
        <dbReference type="EMBL" id="CAA9520220.1"/>
    </source>
</evidence>
<gene>
    <name evidence="2" type="ORF">AVDCRST_MAG67-3267</name>
</gene>
<name>A0A6J4TCM7_9ACTN</name>